<sequence length="430" mass="46043">MATYRMRLSCADEMLLLNGCPGVIGLAAVFAGGQPDVDQVRARVAERWTGLERMNCVLDRSQGRAGTARRGPVGRQGRVRWVVPGPFAPAVHVTVARTKLDDLWAESADRPLAGGVPPWRLFVVPDAAHGGDFALALVAQHALLDGRSLATLMRLLMDSPVVARESGRSAPLSRTGLRAAARELRTMAAAGQALPIRSQEQTYPSVAVCELPAHTVRSARRQPADGRGATLNELLVGAVAGALRAQYGPVRRWRQRDEPVYTAVPCDLRTRSNPRELGNTLTVVRVPLPVDVDGPVARLRACQAAMATVPDRAAVHATVLFPAAEAARRTGPWVTGLLADRGRHSCFAATATTAMKWPGGSSTFQDRRLVRTVGLPPLQHPGTASFALAQAGDAFTLTVVCNLRPNDARRLADAVVTEFETWARTATPSV</sequence>
<proteinExistence type="predicted"/>
<dbReference type="InterPro" id="IPR009721">
    <property type="entry name" value="O-acyltransferase_WSD1_C"/>
</dbReference>
<dbReference type="InterPro" id="IPR023213">
    <property type="entry name" value="CAT-like_dom_sf"/>
</dbReference>
<dbReference type="AlphaFoldDB" id="A0A117MK24"/>
<reference evidence="3" key="1">
    <citation type="submission" date="2015-10" db="EMBL/GenBank/DDBJ databases">
        <authorList>
            <person name="Ju K.-S."/>
            <person name="Doroghazi J.R."/>
            <person name="Metcalf W.W."/>
        </authorList>
    </citation>
    <scope>NUCLEOTIDE SEQUENCE [LARGE SCALE GENOMIC DNA]</scope>
    <source>
        <strain evidence="3">NRRL 3151</strain>
    </source>
</reference>
<dbReference type="Gene3D" id="3.30.559.10">
    <property type="entry name" value="Chloramphenicol acetyltransferase-like domain"/>
    <property type="match status" value="1"/>
</dbReference>
<keyword evidence="3" id="KW-1185">Reference proteome</keyword>
<evidence type="ECO:0000313" key="3">
    <source>
        <dbReference type="Proteomes" id="UP000053923"/>
    </source>
</evidence>
<dbReference type="SUPFAM" id="SSF52777">
    <property type="entry name" value="CoA-dependent acyltransferases"/>
    <property type="match status" value="1"/>
</dbReference>
<dbReference type="Proteomes" id="UP000053923">
    <property type="component" value="Unassembled WGS sequence"/>
</dbReference>
<gene>
    <name evidence="2" type="ORF">ADL12_44185</name>
</gene>
<name>A0A117MK24_9ACTN</name>
<evidence type="ECO:0000259" key="1">
    <source>
        <dbReference type="Pfam" id="PF06974"/>
    </source>
</evidence>
<organism evidence="2 3">
    <name type="scientific">Streptomyces regalis</name>
    <dbReference type="NCBI Taxonomy" id="68262"/>
    <lineage>
        <taxon>Bacteria</taxon>
        <taxon>Bacillati</taxon>
        <taxon>Actinomycetota</taxon>
        <taxon>Actinomycetes</taxon>
        <taxon>Kitasatosporales</taxon>
        <taxon>Streptomycetaceae</taxon>
        <taxon>Streptomyces</taxon>
    </lineage>
</organism>
<dbReference type="Pfam" id="PF06974">
    <property type="entry name" value="WS_DGAT_C"/>
    <property type="match status" value="1"/>
</dbReference>
<protein>
    <recommendedName>
        <fullName evidence="1">O-acyltransferase WSD1 C-terminal domain-containing protein</fullName>
    </recommendedName>
</protein>
<dbReference type="EMBL" id="LLZG01000405">
    <property type="protein sequence ID" value="KUL21699.1"/>
    <property type="molecule type" value="Genomic_DNA"/>
</dbReference>
<comment type="caution">
    <text evidence="2">The sequence shown here is derived from an EMBL/GenBank/DDBJ whole genome shotgun (WGS) entry which is preliminary data.</text>
</comment>
<accession>A0A117MK24</accession>
<evidence type="ECO:0000313" key="2">
    <source>
        <dbReference type="EMBL" id="KUL21699.1"/>
    </source>
</evidence>
<dbReference type="OrthoDB" id="4191848at2"/>
<feature type="domain" description="O-acyltransferase WSD1 C-terminal" evidence="1">
    <location>
        <begin position="278"/>
        <end position="420"/>
    </location>
</feature>